<name>A0A3N2BEU1_9MICO</name>
<dbReference type="Proteomes" id="UP000280668">
    <property type="component" value="Unassembled WGS sequence"/>
</dbReference>
<sequence>MRSSSPRRTRPSTQRSRTPARRGTLATLVALLALALTVPFATADDRSELVREQEENERRQAELQSSLEGVETELAETYLDLEAARQRLPIAQQELADAEDDLAAAEAALIEAERDLAAAESRQEQVASRLELAESEAAGMREQIAETADMIGGTQAALGDLARSVYRGDHTTSTLDVVLGSASSADFLRSYSVTNTAVSSQTQVLRDLEEAEAVQRNQQERLDAVTDRVGELRDAADAAVADADQARADADTAVAAADQARDDAEAAKTAIETAQADATALAEQLENQQGEYQDQIARIESDQADLSERIAQIDEENRRERERQREREREREAERARQAEQAQRQSGSSGTAAPPAPPPPPPPASSAPNGSRFITPVPRPVTITSGFGWRIYPITGQRALHAGVDLRSACGQEQVAIADGVVAEVRPVGSTPTSGNQVLINHGVMSDGNSYISVTNHLSGFAVRAGQRVSQGQVVGYTGATGMVTGCHVHLEIWRNGTAIDPMTQL</sequence>
<evidence type="ECO:0000256" key="1">
    <source>
        <dbReference type="SAM" id="Coils"/>
    </source>
</evidence>
<feature type="region of interest" description="Disordered" evidence="2">
    <location>
        <begin position="47"/>
        <end position="67"/>
    </location>
</feature>
<protein>
    <submittedName>
        <fullName evidence="4">Murein DD-endopeptidase MepM/ murein hydrolase activator NlpD</fullName>
    </submittedName>
</protein>
<feature type="region of interest" description="Disordered" evidence="2">
    <location>
        <begin position="1"/>
        <end position="21"/>
    </location>
</feature>
<reference evidence="4 5" key="1">
    <citation type="submission" date="2018-11" db="EMBL/GenBank/DDBJ databases">
        <title>Sequencing the genomes of 1000 actinobacteria strains.</title>
        <authorList>
            <person name="Klenk H.-P."/>
        </authorList>
    </citation>
    <scope>NUCLEOTIDE SEQUENCE [LARGE SCALE GENOMIC DNA]</scope>
    <source>
        <strain evidence="4 5">DSM 11294</strain>
    </source>
</reference>
<dbReference type="RefSeq" id="WP_123304118.1">
    <property type="nucleotide sequence ID" value="NZ_RKHK01000001.1"/>
</dbReference>
<feature type="coiled-coil region" evidence="1">
    <location>
        <begin position="67"/>
        <end position="150"/>
    </location>
</feature>
<dbReference type="EMBL" id="RKHK01000001">
    <property type="protein sequence ID" value="ROR73735.1"/>
    <property type="molecule type" value="Genomic_DNA"/>
</dbReference>
<dbReference type="Gene3D" id="2.70.70.10">
    <property type="entry name" value="Glucose Permease (Domain IIA)"/>
    <property type="match status" value="1"/>
</dbReference>
<dbReference type="InterPro" id="IPR016047">
    <property type="entry name" value="M23ase_b-sheet_dom"/>
</dbReference>
<feature type="compositionally biased region" description="Basic and acidic residues" evidence="2">
    <location>
        <begin position="301"/>
        <end position="338"/>
    </location>
</feature>
<dbReference type="CDD" id="cd12797">
    <property type="entry name" value="M23_peptidase"/>
    <property type="match status" value="1"/>
</dbReference>
<dbReference type="Pfam" id="PF01551">
    <property type="entry name" value="Peptidase_M23"/>
    <property type="match status" value="1"/>
</dbReference>
<dbReference type="GO" id="GO:0004222">
    <property type="term" value="F:metalloendopeptidase activity"/>
    <property type="evidence" value="ECO:0007669"/>
    <property type="project" value="TreeGrafter"/>
</dbReference>
<keyword evidence="1" id="KW-0175">Coiled coil</keyword>
<dbReference type="PANTHER" id="PTHR21666">
    <property type="entry name" value="PEPTIDASE-RELATED"/>
    <property type="match status" value="1"/>
</dbReference>
<dbReference type="InterPro" id="IPR050570">
    <property type="entry name" value="Cell_wall_metabolism_enzyme"/>
</dbReference>
<dbReference type="SUPFAM" id="SSF57997">
    <property type="entry name" value="Tropomyosin"/>
    <property type="match status" value="1"/>
</dbReference>
<comment type="caution">
    <text evidence="4">The sequence shown here is derived from an EMBL/GenBank/DDBJ whole genome shotgun (WGS) entry which is preliminary data.</text>
</comment>
<evidence type="ECO:0000313" key="5">
    <source>
        <dbReference type="Proteomes" id="UP000280668"/>
    </source>
</evidence>
<keyword evidence="5" id="KW-1185">Reference proteome</keyword>
<dbReference type="InterPro" id="IPR011055">
    <property type="entry name" value="Dup_hybrid_motif"/>
</dbReference>
<dbReference type="PANTHER" id="PTHR21666:SF286">
    <property type="entry name" value="LIPOPROTEIN NLPD"/>
    <property type="match status" value="1"/>
</dbReference>
<feature type="compositionally biased region" description="Basic and acidic residues" evidence="2">
    <location>
        <begin position="47"/>
        <end position="61"/>
    </location>
</feature>
<dbReference type="SUPFAM" id="SSF51261">
    <property type="entry name" value="Duplicated hybrid motif"/>
    <property type="match status" value="1"/>
</dbReference>
<dbReference type="GO" id="GO:0015562">
    <property type="term" value="F:efflux transmembrane transporter activity"/>
    <property type="evidence" value="ECO:0007669"/>
    <property type="project" value="InterPro"/>
</dbReference>
<feature type="domain" description="M23ase beta-sheet core" evidence="3">
    <location>
        <begin position="400"/>
        <end position="502"/>
    </location>
</feature>
<feature type="compositionally biased region" description="Pro residues" evidence="2">
    <location>
        <begin position="354"/>
        <end position="365"/>
    </location>
</feature>
<organism evidence="4 5">
    <name type="scientific">Bogoriella caseilytica</name>
    <dbReference type="NCBI Taxonomy" id="56055"/>
    <lineage>
        <taxon>Bacteria</taxon>
        <taxon>Bacillati</taxon>
        <taxon>Actinomycetota</taxon>
        <taxon>Actinomycetes</taxon>
        <taxon>Micrococcales</taxon>
        <taxon>Bogoriellaceae</taxon>
        <taxon>Bogoriella</taxon>
    </lineage>
</organism>
<feature type="compositionally biased region" description="Basic residues" evidence="2">
    <location>
        <begin position="1"/>
        <end position="10"/>
    </location>
</feature>
<proteinExistence type="predicted"/>
<evidence type="ECO:0000259" key="3">
    <source>
        <dbReference type="Pfam" id="PF01551"/>
    </source>
</evidence>
<evidence type="ECO:0000256" key="2">
    <source>
        <dbReference type="SAM" id="MobiDB-lite"/>
    </source>
</evidence>
<feature type="region of interest" description="Disordered" evidence="2">
    <location>
        <begin position="301"/>
        <end position="377"/>
    </location>
</feature>
<dbReference type="Gene3D" id="6.10.250.3150">
    <property type="match status" value="1"/>
</dbReference>
<dbReference type="OrthoDB" id="1099523at2"/>
<dbReference type="AlphaFoldDB" id="A0A3N2BEU1"/>
<accession>A0A3N2BEU1</accession>
<feature type="compositionally biased region" description="Low complexity" evidence="2">
    <location>
        <begin position="11"/>
        <end position="21"/>
    </location>
</feature>
<evidence type="ECO:0000313" key="4">
    <source>
        <dbReference type="EMBL" id="ROR73735.1"/>
    </source>
</evidence>
<gene>
    <name evidence="4" type="ORF">EDD31_2123</name>
</gene>
<keyword evidence="4" id="KW-0378">Hydrolase</keyword>